<evidence type="ECO:0008006" key="3">
    <source>
        <dbReference type="Google" id="ProtNLM"/>
    </source>
</evidence>
<dbReference type="GeneID" id="300133114"/>
<dbReference type="EMBL" id="UGSP01000001">
    <property type="protein sequence ID" value="SUB23885.1"/>
    <property type="molecule type" value="Genomic_DNA"/>
</dbReference>
<accession>A0A379AR73</accession>
<reference evidence="1 2" key="1">
    <citation type="submission" date="2018-06" db="EMBL/GenBank/DDBJ databases">
        <authorList>
            <consortium name="Pathogen Informatics"/>
            <person name="Doyle S."/>
        </authorList>
    </citation>
    <scope>NUCLEOTIDE SEQUENCE [LARGE SCALE GENOMIC DNA]</scope>
    <source>
        <strain evidence="2">NCTC 11297</strain>
    </source>
</reference>
<proteinExistence type="predicted"/>
<evidence type="ECO:0000313" key="1">
    <source>
        <dbReference type="EMBL" id="SUB23885.1"/>
    </source>
</evidence>
<evidence type="ECO:0000313" key="2">
    <source>
        <dbReference type="Proteomes" id="UP000255098"/>
    </source>
</evidence>
<dbReference type="RefSeq" id="WP_115249171.1">
    <property type="nucleotide sequence ID" value="NZ_JBMMEG010000004.1"/>
</dbReference>
<dbReference type="PROSITE" id="PS51257">
    <property type="entry name" value="PROKAR_LIPOPROTEIN"/>
    <property type="match status" value="1"/>
</dbReference>
<organism evidence="1 2">
    <name type="scientific">Avibacterium avium</name>
    <name type="common">Pasteurella avium</name>
    <dbReference type="NCBI Taxonomy" id="751"/>
    <lineage>
        <taxon>Bacteria</taxon>
        <taxon>Pseudomonadati</taxon>
        <taxon>Pseudomonadota</taxon>
        <taxon>Gammaproteobacteria</taxon>
        <taxon>Pasteurellales</taxon>
        <taxon>Pasteurellaceae</taxon>
        <taxon>Avibacterium</taxon>
    </lineage>
</organism>
<protein>
    <recommendedName>
        <fullName evidence="3">ATPases of ABC transporters with duplicated ATPase domains-containing protein</fullName>
    </recommendedName>
</protein>
<dbReference type="Proteomes" id="UP000255098">
    <property type="component" value="Unassembled WGS sequence"/>
</dbReference>
<name>A0A379AR73_AVIAV</name>
<keyword evidence="2" id="KW-1185">Reference proteome</keyword>
<dbReference type="AlphaFoldDB" id="A0A379AR73"/>
<sequence>MKQLLQWIVKQKSAVQKIVFFSTALLLTACTTSPQLSVEQQIQHNDKTYYLASQQDLGTIARYVYVPKGESAEQWHSAIELLQDRNKDKLSLKDRIALRKRVYRNTGVEHFDIYSKKNELFAFVIYDPTEQNPDWQVNVARGKEIPFCGFVQYQYSVKIAKDRKLMNMKHNRVIRYLKKYVVDKEMQKLNNAHFSWSCHL</sequence>
<gene>
    <name evidence="1" type="ORF">NCTC11297_00900</name>
</gene>